<gene>
    <name evidence="1" type="ORF">A2W05_05665</name>
</gene>
<dbReference type="EMBL" id="MGDE01000153">
    <property type="protein sequence ID" value="OGL45085.1"/>
    <property type="molecule type" value="Genomic_DNA"/>
</dbReference>
<evidence type="ECO:0000313" key="1">
    <source>
        <dbReference type="EMBL" id="OGL45085.1"/>
    </source>
</evidence>
<organism evidence="1 2">
    <name type="scientific">Candidatus Schekmanbacteria bacterium RBG_16_38_10</name>
    <dbReference type="NCBI Taxonomy" id="1817879"/>
    <lineage>
        <taxon>Bacteria</taxon>
        <taxon>Candidatus Schekmaniibacteriota</taxon>
    </lineage>
</organism>
<reference evidence="1 2" key="1">
    <citation type="journal article" date="2016" name="Nat. Commun.">
        <title>Thousands of microbial genomes shed light on interconnected biogeochemical processes in an aquifer system.</title>
        <authorList>
            <person name="Anantharaman K."/>
            <person name="Brown C.T."/>
            <person name="Hug L.A."/>
            <person name="Sharon I."/>
            <person name="Castelle C.J."/>
            <person name="Probst A.J."/>
            <person name="Thomas B.C."/>
            <person name="Singh A."/>
            <person name="Wilkins M.J."/>
            <person name="Karaoz U."/>
            <person name="Brodie E.L."/>
            <person name="Williams K.H."/>
            <person name="Hubbard S.S."/>
            <person name="Banfield J.F."/>
        </authorList>
    </citation>
    <scope>NUCLEOTIDE SEQUENCE [LARGE SCALE GENOMIC DNA]</scope>
</reference>
<evidence type="ECO:0000313" key="2">
    <source>
        <dbReference type="Proteomes" id="UP000178797"/>
    </source>
</evidence>
<proteinExistence type="predicted"/>
<sequence length="100" mass="11747">MESLDYPNDNTEIHKTATGKVVATYENYPQQKIFQLQCRMQKNKFTELNSFWNLVNGTEKTFIYTDKDNVNHNVKWNDALFPLEQKDFNTAEGIINLIKV</sequence>
<protein>
    <submittedName>
        <fullName evidence="1">Uncharacterized protein</fullName>
    </submittedName>
</protein>
<dbReference type="AlphaFoldDB" id="A0A1F7RU57"/>
<accession>A0A1F7RU57</accession>
<name>A0A1F7RU57_9BACT</name>
<dbReference type="Proteomes" id="UP000178797">
    <property type="component" value="Unassembled WGS sequence"/>
</dbReference>
<comment type="caution">
    <text evidence="1">The sequence shown here is derived from an EMBL/GenBank/DDBJ whole genome shotgun (WGS) entry which is preliminary data.</text>
</comment>